<feature type="binding site" evidence="3">
    <location>
        <position position="92"/>
    </location>
    <ligand>
        <name>Zn(2+)</name>
        <dbReference type="ChEBI" id="CHEBI:29105"/>
    </ligand>
</feature>
<feature type="binding site" evidence="3">
    <location>
        <position position="110"/>
    </location>
    <ligand>
        <name>Zn(2+)</name>
        <dbReference type="ChEBI" id="CHEBI:29105"/>
    </ligand>
</feature>
<protein>
    <submittedName>
        <fullName evidence="6">Class I mannose-6-phosphate isomerase</fullName>
    </submittedName>
</protein>
<evidence type="ECO:0000256" key="3">
    <source>
        <dbReference type="PIRSR" id="PIRSR036894-1"/>
    </source>
</evidence>
<dbReference type="Proteomes" id="UP000886893">
    <property type="component" value="Unassembled WGS sequence"/>
</dbReference>
<dbReference type="InterPro" id="IPR014710">
    <property type="entry name" value="RmlC-like_jellyroll"/>
</dbReference>
<dbReference type="PIRSF" id="PIRSF036894">
    <property type="entry name" value="PMI_Firm_short"/>
    <property type="match status" value="1"/>
</dbReference>
<dbReference type="SUPFAM" id="SSF51182">
    <property type="entry name" value="RmlC-like cupins"/>
    <property type="match status" value="1"/>
</dbReference>
<dbReference type="GO" id="GO:0004476">
    <property type="term" value="F:mannose-6-phosphate isomerase activity"/>
    <property type="evidence" value="ECO:0007669"/>
    <property type="project" value="InterPro"/>
</dbReference>
<evidence type="ECO:0000313" key="7">
    <source>
        <dbReference type="Proteomes" id="UP000886893"/>
    </source>
</evidence>
<evidence type="ECO:0000256" key="2">
    <source>
        <dbReference type="ARBA" id="ARBA00022833"/>
    </source>
</evidence>
<dbReference type="Gene3D" id="2.60.120.10">
    <property type="entry name" value="Jelly Rolls"/>
    <property type="match status" value="1"/>
</dbReference>
<feature type="active site" evidence="4">
    <location>
        <position position="187"/>
    </location>
</feature>
<sequence>MLVIETIVHETIWGGKKLTPYSGTNNKKIGHLYSLISNGELESKILNGEYRGQLFRKYFDENKARFGLSNYKEFPFLLALVDASDDLSLQVHPNDVMAKELEGADFGKNESWYFIDAPKTGKIFDGCKARTSQELKEKVTLGKYDDVIDFLEVRSGDYVYIEAGTMHAMSAGSLVYEIEENCNATYRVYDFDRVDKDGKKRPLQTENALKSIDVSLKSKTIPYVGEKTERLYSTQLFKNTEEYTNVSNTLECLTVIDGESEVEGQKVQRGVTIVLEPNETVKLNKSEFVISRPLLKEAV</sequence>
<dbReference type="GO" id="GO:0005975">
    <property type="term" value="P:carbohydrate metabolic process"/>
    <property type="evidence" value="ECO:0007669"/>
    <property type="project" value="InterPro"/>
</dbReference>
<dbReference type="AlphaFoldDB" id="A0A9D1G8N7"/>
<keyword evidence="6" id="KW-0413">Isomerase</keyword>
<reference evidence="6" key="1">
    <citation type="submission" date="2020-10" db="EMBL/GenBank/DDBJ databases">
        <authorList>
            <person name="Gilroy R."/>
        </authorList>
    </citation>
    <scope>NUCLEOTIDE SEQUENCE</scope>
    <source>
        <strain evidence="6">14508</strain>
    </source>
</reference>
<dbReference type="InterPro" id="IPR014628">
    <property type="entry name" value="Man6P_isomerase_Firm_short"/>
</dbReference>
<dbReference type="CDD" id="cd07010">
    <property type="entry name" value="cupin_PMI_type_I_N_bac"/>
    <property type="match status" value="1"/>
</dbReference>
<dbReference type="InterPro" id="IPR011051">
    <property type="entry name" value="RmlC_Cupin_sf"/>
</dbReference>
<evidence type="ECO:0000256" key="4">
    <source>
        <dbReference type="PIRSR" id="PIRSR036894-2"/>
    </source>
</evidence>
<accession>A0A9D1G8N7</accession>
<name>A0A9D1G8N7_9FIRM</name>
<proteinExistence type="predicted"/>
<dbReference type="PANTHER" id="PTHR42742">
    <property type="entry name" value="TRANSCRIPTIONAL REPRESSOR MPRA"/>
    <property type="match status" value="1"/>
</dbReference>
<comment type="caution">
    <text evidence="6">The sequence shown here is derived from an EMBL/GenBank/DDBJ whole genome shotgun (WGS) entry which is preliminary data.</text>
</comment>
<dbReference type="Pfam" id="PF20511">
    <property type="entry name" value="PMI_typeI_cat"/>
    <property type="match status" value="1"/>
</dbReference>
<feature type="domain" description="Phosphomannose isomerase type I catalytic" evidence="5">
    <location>
        <begin position="4"/>
        <end position="105"/>
    </location>
</feature>
<evidence type="ECO:0000259" key="5">
    <source>
        <dbReference type="Pfam" id="PF20511"/>
    </source>
</evidence>
<dbReference type="EMBL" id="DVKI01000135">
    <property type="protein sequence ID" value="HIT17597.1"/>
    <property type="molecule type" value="Genomic_DNA"/>
</dbReference>
<dbReference type="PANTHER" id="PTHR42742:SF3">
    <property type="entry name" value="FRUCTOKINASE"/>
    <property type="match status" value="1"/>
</dbReference>
<keyword evidence="1 3" id="KW-0479">Metal-binding</keyword>
<organism evidence="6 7">
    <name type="scientific">Candidatus Caccosoma faecigallinarum</name>
    <dbReference type="NCBI Taxonomy" id="2840720"/>
    <lineage>
        <taxon>Bacteria</taxon>
        <taxon>Bacillati</taxon>
        <taxon>Bacillota</taxon>
        <taxon>Bacillota incertae sedis</taxon>
        <taxon>Candidatus Caccosoma</taxon>
    </lineage>
</organism>
<dbReference type="InterPro" id="IPR046457">
    <property type="entry name" value="PMI_typeI_cat"/>
</dbReference>
<gene>
    <name evidence="6" type="ORF">IAD04_04410</name>
</gene>
<comment type="cofactor">
    <cofactor evidence="3">
        <name>Zn(2+)</name>
        <dbReference type="ChEBI" id="CHEBI:29105"/>
    </cofactor>
    <text evidence="3">Binds 1 zinc ion per subunit.</text>
</comment>
<dbReference type="InterPro" id="IPR051804">
    <property type="entry name" value="Carb_Metab_Reg_Kinase/Isom"/>
</dbReference>
<keyword evidence="2 3" id="KW-0862">Zinc</keyword>
<evidence type="ECO:0000256" key="1">
    <source>
        <dbReference type="ARBA" id="ARBA00022723"/>
    </source>
</evidence>
<feature type="binding site" evidence="3">
    <location>
        <position position="167"/>
    </location>
    <ligand>
        <name>Zn(2+)</name>
        <dbReference type="ChEBI" id="CHEBI:29105"/>
    </ligand>
</feature>
<reference evidence="6" key="2">
    <citation type="journal article" date="2021" name="PeerJ">
        <title>Extensive microbial diversity within the chicken gut microbiome revealed by metagenomics and culture.</title>
        <authorList>
            <person name="Gilroy R."/>
            <person name="Ravi A."/>
            <person name="Getino M."/>
            <person name="Pursley I."/>
            <person name="Horton D.L."/>
            <person name="Alikhan N.F."/>
            <person name="Baker D."/>
            <person name="Gharbi K."/>
            <person name="Hall N."/>
            <person name="Watson M."/>
            <person name="Adriaenssens E.M."/>
            <person name="Foster-Nyarko E."/>
            <person name="Jarju S."/>
            <person name="Secka A."/>
            <person name="Antonio M."/>
            <person name="Oren A."/>
            <person name="Chaudhuri R.R."/>
            <person name="La Ragione R."/>
            <person name="Hildebrand F."/>
            <person name="Pallen M.J."/>
        </authorList>
    </citation>
    <scope>NUCLEOTIDE SEQUENCE</scope>
    <source>
        <strain evidence="6">14508</strain>
    </source>
</reference>
<evidence type="ECO:0000313" key="6">
    <source>
        <dbReference type="EMBL" id="HIT17597.1"/>
    </source>
</evidence>
<dbReference type="GO" id="GO:0008270">
    <property type="term" value="F:zinc ion binding"/>
    <property type="evidence" value="ECO:0007669"/>
    <property type="project" value="InterPro"/>
</dbReference>